<feature type="region of interest" description="Disordered" evidence="1">
    <location>
        <begin position="301"/>
        <end position="330"/>
    </location>
</feature>
<feature type="region of interest" description="Disordered" evidence="1">
    <location>
        <begin position="189"/>
        <end position="284"/>
    </location>
</feature>
<keyword evidence="2" id="KW-1133">Transmembrane helix</keyword>
<dbReference type="EMBL" id="KZ301969">
    <property type="protein sequence ID" value="PFH54568.1"/>
    <property type="molecule type" value="Genomic_DNA"/>
</dbReference>
<evidence type="ECO:0000313" key="4">
    <source>
        <dbReference type="Proteomes" id="UP000242287"/>
    </source>
</evidence>
<keyword evidence="2" id="KW-0472">Membrane</keyword>
<keyword evidence="2" id="KW-0812">Transmembrane</keyword>
<evidence type="ECO:0000313" key="3">
    <source>
        <dbReference type="EMBL" id="PFH54568.1"/>
    </source>
</evidence>
<dbReference type="STRING" id="703135.A0A2A9NWM2"/>
<reference evidence="3 4" key="1">
    <citation type="submission" date="2014-02" db="EMBL/GenBank/DDBJ databases">
        <title>Transposable element dynamics among asymbiotic and ectomycorrhizal Amanita fungi.</title>
        <authorList>
            <consortium name="DOE Joint Genome Institute"/>
            <person name="Hess J."/>
            <person name="Skrede I."/>
            <person name="Wolfe B."/>
            <person name="LaButti K."/>
            <person name="Ohm R.A."/>
            <person name="Grigoriev I.V."/>
            <person name="Pringle A."/>
        </authorList>
    </citation>
    <scope>NUCLEOTIDE SEQUENCE [LARGE SCALE GENOMIC DNA]</scope>
    <source>
        <strain evidence="3 4">SKay4041</strain>
    </source>
</reference>
<feature type="compositionally biased region" description="Polar residues" evidence="1">
    <location>
        <begin position="318"/>
        <end position="330"/>
    </location>
</feature>
<sequence length="1024" mass="111800">MSEPKPADRLSPNPLPPRHAPTQSQDSGFSAFADSTISNPDSLWLSRFPQPPTSIPISPTLGSFSIFRPNNNDPPPPLPVSPVRRLPVVPESASSTTRIVRPPPLSSINVLPHALSSLLTTDPKGAPNTTVSPHDWHEGASSIDVDATEDRLLSTSFITSLLRENTGPRIGQRDSLSSDAVSGISEMTYPPINYASTSRTPITRGLTPQKPQGARAPSSSYAPVIDRTSRASGGETATLYSYVSDGQPGKSVPNRDSKRGSIDGGSTNGVDHANRYSFAPRPVPVSIGESTLRADDTLHHQKLHHQGHISGWPRNGHVRQSTPSVRSTAPSIISRISSHKSVRRILAWTRIKPLPPVPLIPEMPISAERAHRREEEETPLPELLQRAGALQGLLEKGFYPHHSLTSYYQASKGEDLSSQSTGPRFTLAQSVRSTPTISPPRVAVNRAREWLNRRLVPSQKPTTVSDKLKHWFILLLPLLLLVVIVIGTTVGVTMGRKKSHGSSPNCLGNMTGASCNLDATCICTSGTPGQCNGLARSIVDLVQNLNDQFSLNTTAGDVYVSFWQAQGSPSGANCLRQVRLLDVGSNLDFNVSASKWAKTALLWNLVRSQDEDATEMIREFVVNAPWNKLATEPLAFSTTVSGYVFNFFSQTVNPPSQSFVTVGQPAREQVAKVNTLSRSSLDYMYGYAVASSTQQNTTLQKYWQSTLHRRPEDLPKFGTAFSVSPIILPFDADSDSISTLLSTNPMPTQFPPPLACSPGLDQVTRNKIDSVEQDIFHLGPVRQQSEFTTDCYPDHPVYGVLDVLQLRLPFSDNKKRLPKQGALLQRDTSPRAIIYTTEFLDSLPIASNGVNLTLQQRDPRRFGTLNHYDHVILDYLTSMSPTLANAVVDFVLQTITTTHVPPNQTNSILWQSLDTIPIIEVAVFGSVETSDIRSVVTSFTNETGLLFFGSDHGHALRQWTIVEAKSTLVWAESAISPTVVRDGNITDTVFNNIWGVASQAIKLGIPNPTTNLTQSLTAYGYFSP</sequence>
<evidence type="ECO:0000256" key="1">
    <source>
        <dbReference type="SAM" id="MobiDB-lite"/>
    </source>
</evidence>
<dbReference type="AlphaFoldDB" id="A0A2A9NWM2"/>
<dbReference type="Proteomes" id="UP000242287">
    <property type="component" value="Unassembled WGS sequence"/>
</dbReference>
<dbReference type="OrthoDB" id="5595612at2759"/>
<keyword evidence="4" id="KW-1185">Reference proteome</keyword>
<organism evidence="3 4">
    <name type="scientific">Amanita thiersii Skay4041</name>
    <dbReference type="NCBI Taxonomy" id="703135"/>
    <lineage>
        <taxon>Eukaryota</taxon>
        <taxon>Fungi</taxon>
        <taxon>Dikarya</taxon>
        <taxon>Basidiomycota</taxon>
        <taxon>Agaricomycotina</taxon>
        <taxon>Agaricomycetes</taxon>
        <taxon>Agaricomycetidae</taxon>
        <taxon>Agaricales</taxon>
        <taxon>Pluteineae</taxon>
        <taxon>Amanitaceae</taxon>
        <taxon>Amanita</taxon>
    </lineage>
</organism>
<protein>
    <submittedName>
        <fullName evidence="3">Uncharacterized protein</fullName>
    </submittedName>
</protein>
<feature type="transmembrane region" description="Helical" evidence="2">
    <location>
        <begin position="471"/>
        <end position="492"/>
    </location>
</feature>
<proteinExistence type="predicted"/>
<feature type="compositionally biased region" description="Polar residues" evidence="1">
    <location>
        <begin position="21"/>
        <end position="35"/>
    </location>
</feature>
<feature type="region of interest" description="Disordered" evidence="1">
    <location>
        <begin position="120"/>
        <end position="142"/>
    </location>
</feature>
<accession>A0A2A9NWM2</accession>
<evidence type="ECO:0000256" key="2">
    <source>
        <dbReference type="SAM" id="Phobius"/>
    </source>
</evidence>
<feature type="region of interest" description="Disordered" evidence="1">
    <location>
        <begin position="1"/>
        <end position="35"/>
    </location>
</feature>
<name>A0A2A9NWM2_9AGAR</name>
<gene>
    <name evidence="3" type="ORF">AMATHDRAFT_185216</name>
</gene>